<comment type="pathway">
    <text evidence="2">Glycolipid biosynthesis; glycosylphosphatidylinositol-anchor biosynthesis.</text>
</comment>
<feature type="transmembrane region" description="Helical" evidence="9">
    <location>
        <begin position="197"/>
        <end position="220"/>
    </location>
</feature>
<evidence type="ECO:0000256" key="4">
    <source>
        <dbReference type="ARBA" id="ARBA00022502"/>
    </source>
</evidence>
<feature type="transmembrane region" description="Helical" evidence="9">
    <location>
        <begin position="264"/>
        <end position="289"/>
    </location>
</feature>
<keyword evidence="11" id="KW-1185">Reference proteome</keyword>
<dbReference type="GO" id="GO:0006506">
    <property type="term" value="P:GPI anchor biosynthetic process"/>
    <property type="evidence" value="ECO:0007669"/>
    <property type="project" value="UniProtKB-UniPathway"/>
</dbReference>
<accession>A0A553NNJ1</accession>
<reference evidence="10 11" key="1">
    <citation type="journal article" date="2018" name="Nat. Ecol. Evol.">
        <title>Genomic signatures of mitonuclear coevolution across populations of Tigriopus californicus.</title>
        <authorList>
            <person name="Barreto F.S."/>
            <person name="Watson E.T."/>
            <person name="Lima T.G."/>
            <person name="Willett C.S."/>
            <person name="Edmands S."/>
            <person name="Li W."/>
            <person name="Burton R.S."/>
        </authorList>
    </citation>
    <scope>NUCLEOTIDE SEQUENCE [LARGE SCALE GENOMIC DNA]</scope>
    <source>
        <strain evidence="10 11">San Diego</strain>
    </source>
</reference>
<evidence type="ECO:0000256" key="9">
    <source>
        <dbReference type="SAM" id="Phobius"/>
    </source>
</evidence>
<evidence type="ECO:0008006" key="12">
    <source>
        <dbReference type="Google" id="ProtNLM"/>
    </source>
</evidence>
<keyword evidence="5 9" id="KW-0812">Transmembrane</keyword>
<evidence type="ECO:0000256" key="2">
    <source>
        <dbReference type="ARBA" id="ARBA00004687"/>
    </source>
</evidence>
<dbReference type="GO" id="GO:0042765">
    <property type="term" value="C:GPI-anchor transamidase complex"/>
    <property type="evidence" value="ECO:0007669"/>
    <property type="project" value="InterPro"/>
</dbReference>
<protein>
    <recommendedName>
        <fullName evidence="12">GPI transamidase subunit PIG-U</fullName>
    </recommendedName>
</protein>
<feature type="transmembrane region" description="Helical" evidence="9">
    <location>
        <begin position="162"/>
        <end position="185"/>
    </location>
</feature>
<evidence type="ECO:0000313" key="11">
    <source>
        <dbReference type="Proteomes" id="UP000318571"/>
    </source>
</evidence>
<feature type="transmembrane region" description="Helical" evidence="9">
    <location>
        <begin position="295"/>
        <end position="317"/>
    </location>
</feature>
<keyword evidence="4" id="KW-0337">GPI-anchor biosynthesis</keyword>
<dbReference type="Proteomes" id="UP000318571">
    <property type="component" value="Chromosome 4"/>
</dbReference>
<dbReference type="PANTHER" id="PTHR13121:SF0">
    <property type="entry name" value="PHOSPHATIDYLINOSITOL GLYCAN ANCHOR BIOSYNTHESIS CLASS U PROTEIN"/>
    <property type="match status" value="1"/>
</dbReference>
<evidence type="ECO:0000256" key="7">
    <source>
        <dbReference type="ARBA" id="ARBA00022989"/>
    </source>
</evidence>
<organism evidence="10 11">
    <name type="scientific">Tigriopus californicus</name>
    <name type="common">Marine copepod</name>
    <dbReference type="NCBI Taxonomy" id="6832"/>
    <lineage>
        <taxon>Eukaryota</taxon>
        <taxon>Metazoa</taxon>
        <taxon>Ecdysozoa</taxon>
        <taxon>Arthropoda</taxon>
        <taxon>Crustacea</taxon>
        <taxon>Multicrustacea</taxon>
        <taxon>Hexanauplia</taxon>
        <taxon>Copepoda</taxon>
        <taxon>Harpacticoida</taxon>
        <taxon>Harpacticidae</taxon>
        <taxon>Tigriopus</taxon>
    </lineage>
</organism>
<dbReference type="AlphaFoldDB" id="A0A553NNJ1"/>
<dbReference type="STRING" id="6832.A0A553NNJ1"/>
<dbReference type="PANTHER" id="PTHR13121">
    <property type="entry name" value="GPI TRANSAMIDASE COMPONENT PIG-U"/>
    <property type="match status" value="1"/>
</dbReference>
<evidence type="ECO:0000256" key="8">
    <source>
        <dbReference type="ARBA" id="ARBA00023136"/>
    </source>
</evidence>
<keyword evidence="7 9" id="KW-1133">Transmembrane helix</keyword>
<gene>
    <name evidence="10" type="ORF">TCAL_07831</name>
</gene>
<evidence type="ECO:0000256" key="5">
    <source>
        <dbReference type="ARBA" id="ARBA00022692"/>
    </source>
</evidence>
<feature type="transmembrane region" description="Helical" evidence="9">
    <location>
        <begin position="324"/>
        <end position="340"/>
    </location>
</feature>
<evidence type="ECO:0000256" key="1">
    <source>
        <dbReference type="ARBA" id="ARBA00004477"/>
    </source>
</evidence>
<keyword evidence="8 9" id="KW-0472">Membrane</keyword>
<proteinExistence type="inferred from homology"/>
<dbReference type="InterPro" id="IPR009600">
    <property type="entry name" value="PIG-U"/>
</dbReference>
<keyword evidence="6" id="KW-0256">Endoplasmic reticulum</keyword>
<feature type="transmembrane region" description="Helical" evidence="9">
    <location>
        <begin position="232"/>
        <end position="252"/>
    </location>
</feature>
<name>A0A553NNJ1_TIGCA</name>
<dbReference type="OMA" id="ALWHLWI"/>
<feature type="transmembrane region" description="Helical" evidence="9">
    <location>
        <begin position="97"/>
        <end position="118"/>
    </location>
</feature>
<dbReference type="GO" id="GO:0016255">
    <property type="term" value="P:attachment of GPI anchor to protein"/>
    <property type="evidence" value="ECO:0007669"/>
    <property type="project" value="InterPro"/>
</dbReference>
<dbReference type="EMBL" id="VCGU01000011">
    <property type="protein sequence ID" value="TRY67012.1"/>
    <property type="molecule type" value="Genomic_DNA"/>
</dbReference>
<feature type="transmembrane region" description="Helical" evidence="9">
    <location>
        <begin position="367"/>
        <end position="387"/>
    </location>
</feature>
<dbReference type="Pfam" id="PF06728">
    <property type="entry name" value="PIG-U"/>
    <property type="match status" value="1"/>
</dbReference>
<evidence type="ECO:0000313" key="10">
    <source>
        <dbReference type="EMBL" id="TRY67012.1"/>
    </source>
</evidence>
<dbReference type="UniPathway" id="UPA00196"/>
<feature type="transmembrane region" description="Helical" evidence="9">
    <location>
        <begin position="399"/>
        <end position="421"/>
    </location>
</feature>
<evidence type="ECO:0000256" key="3">
    <source>
        <dbReference type="ARBA" id="ARBA00010026"/>
    </source>
</evidence>
<comment type="caution">
    <text evidence="10">The sequence shown here is derived from an EMBL/GenBank/DDBJ whole genome shotgun (WGS) entry which is preliminary data.</text>
</comment>
<comment type="subcellular location">
    <subcellularLocation>
        <location evidence="1">Endoplasmic reticulum membrane</location>
        <topology evidence="1">Multi-pass membrane protein</topology>
    </subcellularLocation>
</comment>
<evidence type="ECO:0000256" key="6">
    <source>
        <dbReference type="ARBA" id="ARBA00022824"/>
    </source>
</evidence>
<comment type="similarity">
    <text evidence="3">Belongs to the PIGU family.</text>
</comment>
<sequence>MSASSLMIPYWLGIALRIYFSSSSASTGLASPDAFNPAQRVEIATPLNAYHRLTEGVALFNQGLDPYSGVLCHEPPLFLKLGQWVQGRRAWAKKIPAFFIMFDLLTAALVGLLARLVVQRLLQRQNEESDSYHKDAAELLLEQTALDSVDFTAQLSYLFNPFLILSSAGQTTTVFDNFFLALFLVAMLKKNRIGACLFLALAVYKSFYPIMLLVPLMVMFMEGSKKSWRQELTTNVLPTLVIFCGFLVGLLWMSYMIMGRNPSFLWATYGFILSVPELTPNMGLFWYFFTEMFEHFRVFFVCTFQINAFIYVIPLAIKLRHDPFLLAFTLIGLTAIFKSYPSYGDVGFYLALLPILSHLFPYTKQLFVVAVMLTVTTVLGPILYHLWIYNGSANANYFFAINLVFGTAQIFLLTDLLFAYLKREFYLINGYKILNQVNESTQKPHARIVLT</sequence>